<evidence type="ECO:0000313" key="2">
    <source>
        <dbReference type="Proteomes" id="UP000269410"/>
    </source>
</evidence>
<accession>A0A3M0Z1N0</accession>
<dbReference type="EMBL" id="RFKV01000081">
    <property type="protein sequence ID" value="RMD76941.1"/>
    <property type="molecule type" value="Genomic_DNA"/>
</dbReference>
<name>A0A3M0Z1N0_9BACT</name>
<organism evidence="1 2">
    <name type="scientific">Candidatus Dojkabacteria bacterium</name>
    <dbReference type="NCBI Taxonomy" id="2099670"/>
    <lineage>
        <taxon>Bacteria</taxon>
        <taxon>Candidatus Dojkabacteria</taxon>
    </lineage>
</organism>
<proteinExistence type="predicted"/>
<dbReference type="AlphaFoldDB" id="A0A3M0Z1N0"/>
<evidence type="ECO:0000313" key="1">
    <source>
        <dbReference type="EMBL" id="RMD76941.1"/>
    </source>
</evidence>
<protein>
    <submittedName>
        <fullName evidence="1">Uncharacterized protein</fullName>
    </submittedName>
</protein>
<gene>
    <name evidence="1" type="ORF">D6810_02510</name>
</gene>
<sequence length="117" mass="13304">MKKDKSGRIIASLTEVKNRTGDVFALVDQFGTVFLTSYKKIRYKIEKVNFEFDDIKPETVNNAKQYNYQTSSKKTLTTSIKLGKLGEGIKPLVDTDYELELDYVIKSTGPLNDNNLD</sequence>
<reference evidence="1 2" key="1">
    <citation type="submission" date="2018-10" db="EMBL/GenBank/DDBJ databases">
        <title>Thermophilic Lithotrophy and Phototrophy in an Intertidal, Iron-rich, Geothermal Spring.</title>
        <authorList>
            <person name="Ward L.M."/>
            <person name="Idei A."/>
            <person name="Nakagawa M."/>
            <person name="Ueno Y."/>
            <person name="Fischer W."/>
            <person name="Mcglynn S.E."/>
        </authorList>
    </citation>
    <scope>NUCLEOTIDE SEQUENCE [LARGE SCALE GENOMIC DNA]</scope>
    <source>
        <strain evidence="1">J137</strain>
    </source>
</reference>
<comment type="caution">
    <text evidence="1">The sequence shown here is derived from an EMBL/GenBank/DDBJ whole genome shotgun (WGS) entry which is preliminary data.</text>
</comment>
<dbReference type="Proteomes" id="UP000269410">
    <property type="component" value="Unassembled WGS sequence"/>
</dbReference>